<evidence type="ECO:0000256" key="7">
    <source>
        <dbReference type="ARBA" id="ARBA00023065"/>
    </source>
</evidence>
<feature type="transmembrane region" description="Helical" evidence="10">
    <location>
        <begin position="812"/>
        <end position="835"/>
    </location>
</feature>
<dbReference type="Gene3D" id="1.10.287.570">
    <property type="entry name" value="Helical hairpin bin"/>
    <property type="match status" value="1"/>
</dbReference>
<dbReference type="FunFam" id="3.40.930.10:FF:000018">
    <property type="entry name" value="Sodium bicarbonate transporter protein 11"/>
    <property type="match status" value="1"/>
</dbReference>
<keyword evidence="6 10" id="KW-1133">Transmembrane helix</keyword>
<evidence type="ECO:0000256" key="9">
    <source>
        <dbReference type="SAM" id="MobiDB-lite"/>
    </source>
</evidence>
<protein>
    <submittedName>
        <fullName evidence="13">HCO3_cotransp domain-containing protein</fullName>
    </submittedName>
</protein>
<evidence type="ECO:0000256" key="8">
    <source>
        <dbReference type="ARBA" id="ARBA00023136"/>
    </source>
</evidence>
<evidence type="ECO:0000256" key="2">
    <source>
        <dbReference type="ARBA" id="ARBA00010993"/>
    </source>
</evidence>
<keyword evidence="8 10" id="KW-0472">Membrane</keyword>
<dbReference type="FunFam" id="1.10.287.570:FF:000002">
    <property type="entry name" value="Solute carrier family 4 member 11"/>
    <property type="match status" value="1"/>
</dbReference>
<dbReference type="InterPro" id="IPR016152">
    <property type="entry name" value="PTrfase/Anion_transptr"/>
</dbReference>
<feature type="transmembrane region" description="Helical" evidence="10">
    <location>
        <begin position="770"/>
        <end position="792"/>
    </location>
</feature>
<name>A0A158R413_9BILA</name>
<dbReference type="AlphaFoldDB" id="A0A158R413"/>
<keyword evidence="3" id="KW-0813">Transport</keyword>
<feature type="region of interest" description="Disordered" evidence="9">
    <location>
        <begin position="246"/>
        <end position="303"/>
    </location>
</feature>
<comment type="similarity">
    <text evidence="2">Belongs to the anion exchanger (TC 2.A.31) family.</text>
</comment>
<feature type="transmembrane region" description="Helical" evidence="10">
    <location>
        <begin position="610"/>
        <end position="631"/>
    </location>
</feature>
<evidence type="ECO:0000256" key="3">
    <source>
        <dbReference type="ARBA" id="ARBA00022448"/>
    </source>
</evidence>
<evidence type="ECO:0000256" key="6">
    <source>
        <dbReference type="ARBA" id="ARBA00022989"/>
    </source>
</evidence>
<dbReference type="InterPro" id="IPR011531">
    <property type="entry name" value="HCO3_transpt-like_TM_dom"/>
</dbReference>
<feature type="transmembrane region" description="Helical" evidence="10">
    <location>
        <begin position="738"/>
        <end position="758"/>
    </location>
</feature>
<evidence type="ECO:0000256" key="1">
    <source>
        <dbReference type="ARBA" id="ARBA00004651"/>
    </source>
</evidence>
<dbReference type="STRING" id="451379.A0A158R413"/>
<keyword evidence="12" id="KW-1185">Reference proteome</keyword>
<dbReference type="SUPFAM" id="SSF55804">
    <property type="entry name" value="Phoshotransferase/anion transport protein"/>
    <property type="match status" value="1"/>
</dbReference>
<dbReference type="InterPro" id="IPR003020">
    <property type="entry name" value="HCO3_transpt_euk"/>
</dbReference>
<evidence type="ECO:0000256" key="10">
    <source>
        <dbReference type="SAM" id="Phobius"/>
    </source>
</evidence>
<keyword evidence="7" id="KW-0406">Ion transport</keyword>
<feature type="compositionally biased region" description="Basic and acidic residues" evidence="9">
    <location>
        <begin position="256"/>
        <end position="265"/>
    </location>
</feature>
<comment type="subcellular location">
    <subcellularLocation>
        <location evidence="1">Cell membrane</location>
        <topology evidence="1">Multi-pass membrane protein</topology>
    </subcellularLocation>
</comment>
<evidence type="ECO:0000259" key="11">
    <source>
        <dbReference type="Pfam" id="PF00955"/>
    </source>
</evidence>
<dbReference type="GO" id="GO:0016323">
    <property type="term" value="C:basolateral plasma membrane"/>
    <property type="evidence" value="ECO:0007669"/>
    <property type="project" value="TreeGrafter"/>
</dbReference>
<dbReference type="GO" id="GO:0006820">
    <property type="term" value="P:monoatomic anion transport"/>
    <property type="evidence" value="ECO:0007669"/>
    <property type="project" value="InterPro"/>
</dbReference>
<feature type="region of interest" description="Disordered" evidence="9">
    <location>
        <begin position="70"/>
        <end position="90"/>
    </location>
</feature>
<dbReference type="PANTHER" id="PTHR11453">
    <property type="entry name" value="ANION EXCHANGE PROTEIN"/>
    <property type="match status" value="1"/>
</dbReference>
<dbReference type="Pfam" id="PF00955">
    <property type="entry name" value="HCO3_cotransp"/>
    <property type="match status" value="1"/>
</dbReference>
<reference evidence="13" key="1">
    <citation type="submission" date="2016-04" db="UniProtKB">
        <authorList>
            <consortium name="WormBaseParasite"/>
        </authorList>
    </citation>
    <scope>IDENTIFICATION</scope>
</reference>
<proteinExistence type="inferred from homology"/>
<feature type="domain" description="Bicarbonate transporter-like transmembrane" evidence="11">
    <location>
        <begin position="543"/>
        <end position="1050"/>
    </location>
</feature>
<dbReference type="PANTHER" id="PTHR11453:SF127">
    <property type="entry name" value="SOLUTE CARRIER FAMILY 4 MEMBER 11"/>
    <property type="match status" value="1"/>
</dbReference>
<dbReference type="WBParaSite" id="SMUV_0000213301-mRNA-1">
    <property type="protein sequence ID" value="SMUV_0000213301-mRNA-1"/>
    <property type="gene ID" value="SMUV_0000213301"/>
</dbReference>
<keyword evidence="5 10" id="KW-0812">Transmembrane</keyword>
<dbReference type="Gene3D" id="3.40.930.10">
    <property type="entry name" value="Mannitol-specific EII, Chain A"/>
    <property type="match status" value="1"/>
</dbReference>
<evidence type="ECO:0000256" key="5">
    <source>
        <dbReference type="ARBA" id="ARBA00022692"/>
    </source>
</evidence>
<feature type="transmembrane region" description="Helical" evidence="10">
    <location>
        <begin position="637"/>
        <end position="656"/>
    </location>
</feature>
<evidence type="ECO:0000256" key="4">
    <source>
        <dbReference type="ARBA" id="ARBA00022475"/>
    </source>
</evidence>
<accession>A0A158R413</accession>
<organism evidence="12 13">
    <name type="scientific">Syphacia muris</name>
    <dbReference type="NCBI Taxonomy" id="451379"/>
    <lineage>
        <taxon>Eukaryota</taxon>
        <taxon>Metazoa</taxon>
        <taxon>Ecdysozoa</taxon>
        <taxon>Nematoda</taxon>
        <taxon>Chromadorea</taxon>
        <taxon>Rhabditida</taxon>
        <taxon>Spirurina</taxon>
        <taxon>Oxyuridomorpha</taxon>
        <taxon>Oxyuroidea</taxon>
        <taxon>Oxyuridae</taxon>
        <taxon>Syphacia</taxon>
    </lineage>
</organism>
<dbReference type="Proteomes" id="UP000046393">
    <property type="component" value="Unplaced"/>
</dbReference>
<feature type="transmembrane region" description="Helical" evidence="10">
    <location>
        <begin position="1017"/>
        <end position="1035"/>
    </location>
</feature>
<feature type="transmembrane region" description="Helical" evidence="10">
    <location>
        <begin position="860"/>
        <end position="880"/>
    </location>
</feature>
<evidence type="ECO:0000313" key="12">
    <source>
        <dbReference type="Proteomes" id="UP000046393"/>
    </source>
</evidence>
<dbReference type="GO" id="GO:0050801">
    <property type="term" value="P:monoatomic ion homeostasis"/>
    <property type="evidence" value="ECO:0007669"/>
    <property type="project" value="TreeGrafter"/>
</dbReference>
<evidence type="ECO:0000313" key="13">
    <source>
        <dbReference type="WBParaSite" id="SMUV_0000213301-mRNA-1"/>
    </source>
</evidence>
<dbReference type="GO" id="GO:0005452">
    <property type="term" value="F:solute:inorganic anion antiporter activity"/>
    <property type="evidence" value="ECO:0007669"/>
    <property type="project" value="InterPro"/>
</dbReference>
<feature type="transmembrane region" description="Helical" evidence="10">
    <location>
        <begin position="575"/>
        <end position="598"/>
    </location>
</feature>
<keyword evidence="4" id="KW-1003">Cell membrane</keyword>
<sequence>MNEVNESKLLDEHRDIPVVHSYSSLNNNHCIKIIVTSSNGGKPLLDQQASNQSIHSSAITTTVTRAPTVDTATLEKTDTEEQTTSADSKHLTKSSTIATATATSSAQNTFCKCKRLLCSGKHSSHTLLYLPEQRRVSTVSNYSVTSCPTELMEDVELARVIQHLPNDSPTSIRRTSFQANINATTAQRLNRQISKNALINTQRESVQRCSEPLLNDRGEILDYTHPSPKPKVLTKRVSWLLMKNLDEDSETSASPKRNETRRLYEDSTDTGLRSDSRTSYSGSSQLLDNLSQLERDDDTPSLDTISWKSPEEYDNVTLMYAKHEKIPMKDFGSEIRATMDIDHLLNKSVLLLDLQETSLEEIFAKIIHEMDIQEPEFTSEQVRSVLFTQDAGNQFHILSRTVQSICTTGTIGGTFDYDQTWICALCMLNTVQHRHVAIARLSHPTNLGRTMQDLRFIIIVIAPSRAKGTKTALETTRTFATLFADMDIRQRLVMAQTVDQFRSTLLSAAKDLAVDQNQWRERKTSIHLSQAKEQLFGPGKWYPFRGLKEDFKRRLKFYASDYLDGLRGPKTIQKLFSTIVFLYFACLLPAIAFGVLNDDNTKGNIDVRKLIFAQGFGGIIWALFVIYRISVDFGYDFFALYCCVGLWCQFFLMIYASTELCSLMKLATRSAEEMFSLFIAIAFTAESIRAVHGSFKQYYYNCSNEEEDTSVLSHNLSSILVNDSIHITGKQCSRDTSILYLLLMFGTLWLGLFLYNFRKTPYLTRSRREWLADYALPASVLIMSFTGAYGFSEVTKDKFAMHNKEWLVAANIFLLPWHVYFLCAILGFSLSFLFFMDQNITSAIINNPQNKLKKGPSQNLDLFVVAILNIFLSFYGLPWMHGALPHSPLHLRALADVEERVQQGHVHEVIMNVRETRLASLIAHTLILISSVTLLPTPLQLIPTSVLHGLFLYMALTSLSGNEMFERLLLLITEQQAYPPTHYIRRVPQRKVHLFTTCQLTQLIILCTFGFSPYPFIEMIFPIVCFLFLPVRHLLIPRIIDYKYLDALDGRH</sequence>